<dbReference type="InterPro" id="IPR035897">
    <property type="entry name" value="Toll_tir_struct_dom_sf"/>
</dbReference>
<dbReference type="Pfam" id="PF00531">
    <property type="entry name" value="Death"/>
    <property type="match status" value="1"/>
</dbReference>
<keyword evidence="7" id="KW-1185">Reference proteome</keyword>
<keyword evidence="3" id="KW-0395">Inflammatory response</keyword>
<sequence>MADSNNGQADEEDLYNVTIWAMKSSTKSLLSSLLNPIKVIPTEKGLPRYWLGLAELIGIGGEKIPNLKTELDPTLKLLNLWAEKDKTQSTIRNFLKYLEELNRFDVIYDIKDYLEEDIKQHKEQANGQCSSTSLNTDRKILTVDDVSRISQGLEPQNYDAFVLFADEDINFATRVIEMEKQKNLKFCVKDRDLVGGAFEHDTIIKLIAERCNRLIVILSPAFLASNENNFFLRFAQAIGIDQKMRKVIPCMYTPCEVPFELKCYVILYYDRSNKLWNFWDKLYNSIKMSEKEVKKPNLNRAVSHQAPSKSLYKPAIPEIQANGLSKSKKEGVKFNSMQNLNNCDSSTEEANSVKEKKSSGKKSWIKKILPSSNKAKAEGLQEKGKRKFWQRNSKRKVAEAN</sequence>
<dbReference type="PROSITE" id="PS50017">
    <property type="entry name" value="DEATH_DOMAIN"/>
    <property type="match status" value="1"/>
</dbReference>
<evidence type="ECO:0000256" key="1">
    <source>
        <dbReference type="ARBA" id="ARBA00004496"/>
    </source>
</evidence>
<dbReference type="RefSeq" id="XP_017780049.1">
    <property type="nucleotide sequence ID" value="XM_017924560.1"/>
</dbReference>
<feature type="compositionally biased region" description="Basic residues" evidence="4">
    <location>
        <begin position="384"/>
        <end position="395"/>
    </location>
</feature>
<dbReference type="GeneID" id="108565220"/>
<feature type="region of interest" description="Disordered" evidence="4">
    <location>
        <begin position="336"/>
        <end position="401"/>
    </location>
</feature>
<dbReference type="InterPro" id="IPR000488">
    <property type="entry name" value="Death_dom"/>
</dbReference>
<dbReference type="Pfam" id="PF01582">
    <property type="entry name" value="TIR"/>
    <property type="match status" value="1"/>
</dbReference>
<protein>
    <submittedName>
        <fullName evidence="8">Myeloid differentiation primary response protein MyD88-B</fullName>
    </submittedName>
</protein>
<accession>A0ABM1MZP9</accession>
<evidence type="ECO:0000313" key="7">
    <source>
        <dbReference type="Proteomes" id="UP000695000"/>
    </source>
</evidence>
<evidence type="ECO:0000259" key="5">
    <source>
        <dbReference type="PROSITE" id="PS50017"/>
    </source>
</evidence>
<dbReference type="Gene3D" id="1.10.533.10">
    <property type="entry name" value="Death Domain, Fas"/>
    <property type="match status" value="1"/>
</dbReference>
<dbReference type="PANTHER" id="PTHR15079:SF3">
    <property type="entry name" value="MYELOID DIFFERENTIATION PRIMARY RESPONSE PROTEIN MYD88"/>
    <property type="match status" value="1"/>
</dbReference>
<feature type="domain" description="TIR" evidence="6">
    <location>
        <begin position="156"/>
        <end position="286"/>
    </location>
</feature>
<evidence type="ECO:0000256" key="3">
    <source>
        <dbReference type="ARBA" id="ARBA00023198"/>
    </source>
</evidence>
<dbReference type="InterPro" id="IPR011029">
    <property type="entry name" value="DEATH-like_dom_sf"/>
</dbReference>
<comment type="subcellular location">
    <subcellularLocation>
        <location evidence="1">Cytoplasm</location>
    </subcellularLocation>
</comment>
<reference evidence="8" key="1">
    <citation type="submission" date="2025-08" db="UniProtKB">
        <authorList>
            <consortium name="RefSeq"/>
        </authorList>
    </citation>
    <scope>IDENTIFICATION</scope>
    <source>
        <tissue evidence="8">Whole Larva</tissue>
    </source>
</reference>
<dbReference type="PANTHER" id="PTHR15079">
    <property type="entry name" value="MYD88"/>
    <property type="match status" value="1"/>
</dbReference>
<dbReference type="Gene3D" id="3.40.50.10140">
    <property type="entry name" value="Toll/interleukin-1 receptor homology (TIR) domain"/>
    <property type="match status" value="1"/>
</dbReference>
<dbReference type="InterPro" id="IPR017281">
    <property type="entry name" value="Myelin_different_resp_MyD88"/>
</dbReference>
<evidence type="ECO:0000313" key="8">
    <source>
        <dbReference type="RefSeq" id="XP_017780049.1"/>
    </source>
</evidence>
<evidence type="ECO:0000256" key="4">
    <source>
        <dbReference type="SAM" id="MobiDB-lite"/>
    </source>
</evidence>
<dbReference type="SUPFAM" id="SSF52200">
    <property type="entry name" value="Toll/Interleukin receptor TIR domain"/>
    <property type="match status" value="1"/>
</dbReference>
<gene>
    <name evidence="8" type="primary">LOC108565220</name>
</gene>
<evidence type="ECO:0000256" key="2">
    <source>
        <dbReference type="ARBA" id="ARBA00022490"/>
    </source>
</evidence>
<feature type="domain" description="Death" evidence="5">
    <location>
        <begin position="50"/>
        <end position="114"/>
    </location>
</feature>
<proteinExistence type="predicted"/>
<organism evidence="7 8">
    <name type="scientific">Nicrophorus vespilloides</name>
    <name type="common">Boreal carrion beetle</name>
    <dbReference type="NCBI Taxonomy" id="110193"/>
    <lineage>
        <taxon>Eukaryota</taxon>
        <taxon>Metazoa</taxon>
        <taxon>Ecdysozoa</taxon>
        <taxon>Arthropoda</taxon>
        <taxon>Hexapoda</taxon>
        <taxon>Insecta</taxon>
        <taxon>Pterygota</taxon>
        <taxon>Neoptera</taxon>
        <taxon>Endopterygota</taxon>
        <taxon>Coleoptera</taxon>
        <taxon>Polyphaga</taxon>
        <taxon>Staphyliniformia</taxon>
        <taxon>Silphidae</taxon>
        <taxon>Nicrophorinae</taxon>
        <taxon>Nicrophorus</taxon>
    </lineage>
</organism>
<evidence type="ECO:0000259" key="6">
    <source>
        <dbReference type="PROSITE" id="PS50104"/>
    </source>
</evidence>
<dbReference type="SUPFAM" id="SSF47986">
    <property type="entry name" value="DEATH domain"/>
    <property type="match status" value="1"/>
</dbReference>
<dbReference type="Proteomes" id="UP000695000">
    <property type="component" value="Unplaced"/>
</dbReference>
<dbReference type="InterPro" id="IPR000157">
    <property type="entry name" value="TIR_dom"/>
</dbReference>
<keyword evidence="2" id="KW-0963">Cytoplasm</keyword>
<feature type="compositionally biased region" description="Polar residues" evidence="4">
    <location>
        <begin position="336"/>
        <end position="350"/>
    </location>
</feature>
<dbReference type="PROSITE" id="PS50104">
    <property type="entry name" value="TIR"/>
    <property type="match status" value="1"/>
</dbReference>
<name>A0ABM1MZP9_NICVS</name>